<reference evidence="1" key="1">
    <citation type="submission" date="2020-02" db="EMBL/GenBank/DDBJ databases">
        <authorList>
            <person name="Meier V. D."/>
        </authorList>
    </citation>
    <scope>NUCLEOTIDE SEQUENCE</scope>
    <source>
        <strain evidence="1">AVDCRST_MAG22</strain>
    </source>
</reference>
<gene>
    <name evidence="1" type="ORF">AVDCRST_MAG22-1661</name>
</gene>
<organism evidence="1">
    <name type="scientific">uncultured Rubrobacteraceae bacterium</name>
    <dbReference type="NCBI Taxonomy" id="349277"/>
    <lineage>
        <taxon>Bacteria</taxon>
        <taxon>Bacillati</taxon>
        <taxon>Actinomycetota</taxon>
        <taxon>Rubrobacteria</taxon>
        <taxon>Rubrobacterales</taxon>
        <taxon>Rubrobacteraceae</taxon>
        <taxon>environmental samples</taxon>
    </lineage>
</organism>
<sequence length="109" mass="11485">MNEPGPAKGEARSIIASTTGGVMTKEVGAITGDLEIATRPTGTGIIEVTVRYAEASEWYAVEGSPIEPSGSGDPSKLDDLHEQIVEHLMTPGPIVEGNEESVYLSRFSP</sequence>
<dbReference type="EMBL" id="CADCUV010000068">
    <property type="protein sequence ID" value="CAA9407825.1"/>
    <property type="molecule type" value="Genomic_DNA"/>
</dbReference>
<dbReference type="AlphaFoldDB" id="A0A6J4P6R0"/>
<evidence type="ECO:0000313" key="1">
    <source>
        <dbReference type="EMBL" id="CAA9407825.1"/>
    </source>
</evidence>
<name>A0A6J4P6R0_9ACTN</name>
<protein>
    <submittedName>
        <fullName evidence="1">Uncharacterized protein</fullName>
    </submittedName>
</protein>
<proteinExistence type="predicted"/>
<accession>A0A6J4P6R0</accession>